<sequence>MIARLDRTDALMSRRGNLLRLLRDVGGVRVIFLEGRPASLAIAQNHVAIGNVQGLVESETSLDELLPVDGTLSLVKLFKLRNDRHEDVRNVSWHGLDVDSVDTDAVVAVAVELIEDELQVHLLTLLDKHLALLVLALGIAAFVLVPDLFIFLELLLAVLDPIVILIEQVAPSHADIALSSTLAEAATASTAVLSVELLLALQLRLEGALRVEISLITFTLDLLHARLLSLSLFVKSLACGFARSSSLSHVQKVLGAQTHRCVKVVDLGLERAVL</sequence>
<keyword evidence="1" id="KW-1133">Transmembrane helix</keyword>
<dbReference type="EMBL" id="HBIE01025835">
    <property type="protein sequence ID" value="CAE0312984.1"/>
    <property type="molecule type" value="Transcribed_RNA"/>
</dbReference>
<proteinExistence type="predicted"/>
<organism evidence="2">
    <name type="scientific">Favella ehrenbergii</name>
    <dbReference type="NCBI Taxonomy" id="182087"/>
    <lineage>
        <taxon>Eukaryota</taxon>
        <taxon>Sar</taxon>
        <taxon>Alveolata</taxon>
        <taxon>Ciliophora</taxon>
        <taxon>Intramacronucleata</taxon>
        <taxon>Spirotrichea</taxon>
        <taxon>Choreotrichia</taxon>
        <taxon>Tintinnida</taxon>
        <taxon>Xystonellidae</taxon>
        <taxon>Favella</taxon>
    </lineage>
</organism>
<dbReference type="AlphaFoldDB" id="A0A7S3I3U8"/>
<protein>
    <submittedName>
        <fullName evidence="2">Uncharacterized protein</fullName>
    </submittedName>
</protein>
<evidence type="ECO:0000313" key="2">
    <source>
        <dbReference type="EMBL" id="CAE0312984.1"/>
    </source>
</evidence>
<reference evidence="2" key="1">
    <citation type="submission" date="2021-01" db="EMBL/GenBank/DDBJ databases">
        <authorList>
            <person name="Corre E."/>
            <person name="Pelletier E."/>
            <person name="Niang G."/>
            <person name="Scheremetjew M."/>
            <person name="Finn R."/>
            <person name="Kale V."/>
            <person name="Holt S."/>
            <person name="Cochrane G."/>
            <person name="Meng A."/>
            <person name="Brown T."/>
            <person name="Cohen L."/>
        </authorList>
    </citation>
    <scope>NUCLEOTIDE SEQUENCE</scope>
    <source>
        <strain evidence="2">Fehren 1</strain>
    </source>
</reference>
<gene>
    <name evidence="2" type="ORF">FEHR0123_LOCUS7907</name>
</gene>
<keyword evidence="1" id="KW-0812">Transmembrane</keyword>
<evidence type="ECO:0000256" key="1">
    <source>
        <dbReference type="SAM" id="Phobius"/>
    </source>
</evidence>
<keyword evidence="1" id="KW-0472">Membrane</keyword>
<feature type="transmembrane region" description="Helical" evidence="1">
    <location>
        <begin position="130"/>
        <end position="156"/>
    </location>
</feature>
<accession>A0A7S3I3U8</accession>
<name>A0A7S3I3U8_9SPIT</name>